<dbReference type="PANTHER" id="PTHR43861">
    <property type="entry name" value="TRANS-ACONITATE 2-METHYLTRANSFERASE-RELATED"/>
    <property type="match status" value="1"/>
</dbReference>
<keyword evidence="2" id="KW-0489">Methyltransferase</keyword>
<dbReference type="Pfam" id="PF13489">
    <property type="entry name" value="Methyltransf_23"/>
    <property type="match status" value="1"/>
</dbReference>
<reference evidence="2 3" key="1">
    <citation type="submission" date="2018-12" db="EMBL/GenBank/DDBJ databases">
        <authorList>
            <consortium name="Pathogen Informatics"/>
        </authorList>
    </citation>
    <scope>NUCLEOTIDE SEQUENCE [LARGE SCALE GENOMIC DNA]</scope>
    <source>
        <strain evidence="2 3">NCTC12967</strain>
    </source>
</reference>
<gene>
    <name evidence="2" type="ORF">NCTC12967_02301</name>
</gene>
<protein>
    <submittedName>
        <fullName evidence="2">Trans-aconitate methyltransferase</fullName>
    </submittedName>
</protein>
<evidence type="ECO:0000313" key="2">
    <source>
        <dbReference type="EMBL" id="VEH70991.1"/>
    </source>
</evidence>
<dbReference type="Proteomes" id="UP000273044">
    <property type="component" value="Chromosome"/>
</dbReference>
<accession>A0A3S4XZT2</accession>
<dbReference type="RefSeq" id="WP_061787933.1">
    <property type="nucleotide sequence ID" value="NZ_LR134406.1"/>
</dbReference>
<keyword evidence="3" id="KW-1185">Reference proteome</keyword>
<name>A0A3S4XZT2_9ACTN</name>
<dbReference type="Gene3D" id="3.40.50.150">
    <property type="entry name" value="Vaccinia Virus protein VP39"/>
    <property type="match status" value="1"/>
</dbReference>
<evidence type="ECO:0000313" key="3">
    <source>
        <dbReference type="Proteomes" id="UP000273044"/>
    </source>
</evidence>
<dbReference type="AlphaFoldDB" id="A0A3S4XZT2"/>
<dbReference type="EMBL" id="LR134406">
    <property type="protein sequence ID" value="VEH70991.1"/>
    <property type="molecule type" value="Genomic_DNA"/>
</dbReference>
<sequence>MGEDFDERAATWDDDLERMARVRRVAAVVRSVVPLDGHPVTVELGSGTGMLARCLHDVLGPTTLLDASPAMVEVASKALASEGLGDWSAAVADLSEGIPGGPYELALAQMFLHHVEDVPALLRALRRAMTPGGVVVIADLDHDAAKRYHATAVDFHGHHGFCRDELRGWLEQAGYHDICFHDAGVVGKEVDGERQDFPMFLAVAKV</sequence>
<proteinExistence type="predicted"/>
<dbReference type="SUPFAM" id="SSF53335">
    <property type="entry name" value="S-adenosyl-L-methionine-dependent methyltransferases"/>
    <property type="match status" value="1"/>
</dbReference>
<keyword evidence="1 2" id="KW-0808">Transferase</keyword>
<dbReference type="GO" id="GO:0032259">
    <property type="term" value="P:methylation"/>
    <property type="evidence" value="ECO:0007669"/>
    <property type="project" value="UniProtKB-KW"/>
</dbReference>
<dbReference type="CDD" id="cd02440">
    <property type="entry name" value="AdoMet_MTases"/>
    <property type="match status" value="1"/>
</dbReference>
<organism evidence="2 3">
    <name type="scientific">Arachnia propionica</name>
    <dbReference type="NCBI Taxonomy" id="1750"/>
    <lineage>
        <taxon>Bacteria</taxon>
        <taxon>Bacillati</taxon>
        <taxon>Actinomycetota</taxon>
        <taxon>Actinomycetes</taxon>
        <taxon>Propionibacteriales</taxon>
        <taxon>Propionibacteriaceae</taxon>
        <taxon>Arachnia</taxon>
    </lineage>
</organism>
<dbReference type="GO" id="GO:0008168">
    <property type="term" value="F:methyltransferase activity"/>
    <property type="evidence" value="ECO:0007669"/>
    <property type="project" value="UniProtKB-KW"/>
</dbReference>
<dbReference type="PANTHER" id="PTHR43861:SF3">
    <property type="entry name" value="PUTATIVE (AFU_ORTHOLOGUE AFUA_2G14390)-RELATED"/>
    <property type="match status" value="1"/>
</dbReference>
<evidence type="ECO:0000256" key="1">
    <source>
        <dbReference type="ARBA" id="ARBA00022679"/>
    </source>
</evidence>
<dbReference type="GeneID" id="64407742"/>
<dbReference type="InterPro" id="IPR029063">
    <property type="entry name" value="SAM-dependent_MTases_sf"/>
</dbReference>